<dbReference type="Proteomes" id="UP000822688">
    <property type="component" value="Chromosome 6"/>
</dbReference>
<gene>
    <name evidence="1" type="ORF">KC19_6G048300</name>
</gene>
<keyword evidence="2" id="KW-1185">Reference proteome</keyword>
<evidence type="ECO:0000313" key="1">
    <source>
        <dbReference type="EMBL" id="KAG0568833.1"/>
    </source>
</evidence>
<reference evidence="1 2" key="1">
    <citation type="submission" date="2020-06" db="EMBL/GenBank/DDBJ databases">
        <title>WGS assembly of Ceratodon purpureus strain R40.</title>
        <authorList>
            <person name="Carey S.B."/>
            <person name="Jenkins J."/>
            <person name="Shu S."/>
            <person name="Lovell J.T."/>
            <person name="Sreedasyam A."/>
            <person name="Maumus F."/>
            <person name="Tiley G.P."/>
            <person name="Fernandez-Pozo N."/>
            <person name="Barry K."/>
            <person name="Chen C."/>
            <person name="Wang M."/>
            <person name="Lipzen A."/>
            <person name="Daum C."/>
            <person name="Saski C.A."/>
            <person name="Payton A.C."/>
            <person name="Mcbreen J.C."/>
            <person name="Conrad R.E."/>
            <person name="Kollar L.M."/>
            <person name="Olsson S."/>
            <person name="Huttunen S."/>
            <person name="Landis J.B."/>
            <person name="Wickett N.J."/>
            <person name="Johnson M.G."/>
            <person name="Rensing S.A."/>
            <person name="Grimwood J."/>
            <person name="Schmutz J."/>
            <person name="Mcdaniel S.F."/>
        </authorList>
    </citation>
    <scope>NUCLEOTIDE SEQUENCE [LARGE SCALE GENOMIC DNA]</scope>
    <source>
        <strain evidence="1 2">R40</strain>
    </source>
</reference>
<dbReference type="EMBL" id="CM026427">
    <property type="protein sequence ID" value="KAG0568833.1"/>
    <property type="molecule type" value="Genomic_DNA"/>
</dbReference>
<comment type="caution">
    <text evidence="1">The sequence shown here is derived from an EMBL/GenBank/DDBJ whole genome shotgun (WGS) entry which is preliminary data.</text>
</comment>
<name>A0A8T0HBM4_CERPU</name>
<organism evidence="1 2">
    <name type="scientific">Ceratodon purpureus</name>
    <name type="common">Fire moss</name>
    <name type="synonym">Dicranum purpureum</name>
    <dbReference type="NCBI Taxonomy" id="3225"/>
    <lineage>
        <taxon>Eukaryota</taxon>
        <taxon>Viridiplantae</taxon>
        <taxon>Streptophyta</taxon>
        <taxon>Embryophyta</taxon>
        <taxon>Bryophyta</taxon>
        <taxon>Bryophytina</taxon>
        <taxon>Bryopsida</taxon>
        <taxon>Dicranidae</taxon>
        <taxon>Pseudoditrichales</taxon>
        <taxon>Ditrichaceae</taxon>
        <taxon>Ceratodon</taxon>
    </lineage>
</organism>
<accession>A0A8T0HBM4</accession>
<sequence length="99" mass="11667">MIMDNNSSLVFIDNSGRWTIRDSKLKQTGLHCLGVRNPICGRLVDFHPINHLGLKRLTLLDMWSDPKSHLQARSYSPTMCLRWACLERLRPHFHENWRI</sequence>
<protein>
    <submittedName>
        <fullName evidence="1">Uncharacterized protein</fullName>
    </submittedName>
</protein>
<dbReference type="AlphaFoldDB" id="A0A8T0HBM4"/>
<evidence type="ECO:0000313" key="2">
    <source>
        <dbReference type="Proteomes" id="UP000822688"/>
    </source>
</evidence>
<proteinExistence type="predicted"/>